<dbReference type="SUPFAM" id="SSF52374">
    <property type="entry name" value="Nucleotidylyl transferase"/>
    <property type="match status" value="1"/>
</dbReference>
<dbReference type="SMART" id="SM00363">
    <property type="entry name" value="S4"/>
    <property type="match status" value="1"/>
</dbReference>
<dbReference type="AlphaFoldDB" id="A0A7C4YAJ8"/>
<dbReference type="GO" id="GO:0006437">
    <property type="term" value="P:tyrosyl-tRNA aminoacylation"/>
    <property type="evidence" value="ECO:0007669"/>
    <property type="project" value="UniProtKB-UniRule"/>
</dbReference>
<protein>
    <recommendedName>
        <fullName evidence="10">Tyrosine--tRNA ligase</fullName>
        <ecNumber evidence="10">6.1.1.1</ecNumber>
    </recommendedName>
    <alternativeName>
        <fullName evidence="10">Tyrosyl-tRNA synthetase</fullName>
        <shortName evidence="10">TyrRS</shortName>
    </alternativeName>
</protein>
<reference evidence="13" key="1">
    <citation type="journal article" date="2020" name="mSystems">
        <title>Genome- and Community-Level Interaction Insights into Carbon Utilization and Element Cycling Functions of Hydrothermarchaeota in Hydrothermal Sediment.</title>
        <authorList>
            <person name="Zhou Z."/>
            <person name="Liu Y."/>
            <person name="Xu W."/>
            <person name="Pan J."/>
            <person name="Luo Z.H."/>
            <person name="Li M."/>
        </authorList>
    </citation>
    <scope>NUCLEOTIDE SEQUENCE [LARGE SCALE GENOMIC DNA]</scope>
    <source>
        <strain evidence="13">SpSt-780</strain>
    </source>
</reference>
<comment type="catalytic activity">
    <reaction evidence="9 10">
        <text>tRNA(Tyr) + L-tyrosine + ATP = L-tyrosyl-tRNA(Tyr) + AMP + diphosphate + H(+)</text>
        <dbReference type="Rhea" id="RHEA:10220"/>
        <dbReference type="Rhea" id="RHEA-COMP:9706"/>
        <dbReference type="Rhea" id="RHEA-COMP:9707"/>
        <dbReference type="ChEBI" id="CHEBI:15378"/>
        <dbReference type="ChEBI" id="CHEBI:30616"/>
        <dbReference type="ChEBI" id="CHEBI:33019"/>
        <dbReference type="ChEBI" id="CHEBI:58315"/>
        <dbReference type="ChEBI" id="CHEBI:78442"/>
        <dbReference type="ChEBI" id="CHEBI:78536"/>
        <dbReference type="ChEBI" id="CHEBI:456215"/>
        <dbReference type="EC" id="6.1.1.1"/>
    </reaction>
</comment>
<dbReference type="InterPro" id="IPR024088">
    <property type="entry name" value="Tyr-tRNA-ligase_bac-type"/>
</dbReference>
<evidence type="ECO:0000256" key="1">
    <source>
        <dbReference type="ARBA" id="ARBA00011738"/>
    </source>
</evidence>
<dbReference type="InterPro" id="IPR002942">
    <property type="entry name" value="S4_RNA-bd"/>
</dbReference>
<dbReference type="InterPro" id="IPR036986">
    <property type="entry name" value="S4_RNA-bd_sf"/>
</dbReference>
<dbReference type="Gene3D" id="1.10.240.10">
    <property type="entry name" value="Tyrosyl-Transfer RNA Synthetase"/>
    <property type="match status" value="1"/>
</dbReference>
<dbReference type="Pfam" id="PF00579">
    <property type="entry name" value="tRNA-synt_1b"/>
    <property type="match status" value="1"/>
</dbReference>
<dbReference type="PANTHER" id="PTHR11766:SF1">
    <property type="entry name" value="TYROSINE--TRNA LIGASE"/>
    <property type="match status" value="1"/>
</dbReference>
<sequence length="395" mass="45612">MNEEIVRKLLRGTSEVIPVDEFKRKIQSKKRLRVKLGIDATGPDIHLGFAVVLRKMREFQDLGHTAVLIVGDFTAMIGDPSGRSKTRKQLTEDEIKENMKNYKKQILKILREDNLEFRYNSEWLGKLSITDFVKLASKTTVARILERDDFQIRLEENIPISLHEILYPLFQAYDSVAVNADIELGGTDQKFNHLMGRELQREFGLEPQVVMLLPLLEGTDGVRKMSKSYNNYIGINEEPDNMFGKIMSIPDNLIYRYFQLCTDSSDEELEVIKSRLSSENPMNLKLELGYRIVSMYHSEKEAKEARENFLKVFSRRETPEKMKEIKLKKGERLWIVKLIMLAGLGNSSSEIRRTISQGGLKINNEKITDVNKEITIDGEMIIKYGKKSFIKVIPE</sequence>
<dbReference type="CDD" id="cd00805">
    <property type="entry name" value="TyrRS_core"/>
    <property type="match status" value="1"/>
</dbReference>
<dbReference type="InterPro" id="IPR054608">
    <property type="entry name" value="SYY-like_C"/>
</dbReference>
<feature type="short sequence motif" description="'KMSKS' region" evidence="10">
    <location>
        <begin position="224"/>
        <end position="228"/>
    </location>
</feature>
<comment type="subcellular location">
    <subcellularLocation>
        <location evidence="10">Cytoplasm</location>
    </subcellularLocation>
</comment>
<dbReference type="PRINTS" id="PR01040">
    <property type="entry name" value="TRNASYNTHTYR"/>
</dbReference>
<dbReference type="Gene3D" id="3.10.290.10">
    <property type="entry name" value="RNA-binding S4 domain"/>
    <property type="match status" value="1"/>
</dbReference>
<dbReference type="FunFam" id="3.40.50.620:FF:000061">
    <property type="entry name" value="Tyrosine--tRNA ligase"/>
    <property type="match status" value="1"/>
</dbReference>
<evidence type="ECO:0000256" key="7">
    <source>
        <dbReference type="ARBA" id="ARBA00022917"/>
    </source>
</evidence>
<comment type="similarity">
    <text evidence="10">Belongs to the class-I aminoacyl-tRNA synthetase family. TyrS type 2 subfamily.</text>
</comment>
<evidence type="ECO:0000259" key="12">
    <source>
        <dbReference type="SMART" id="SM00363"/>
    </source>
</evidence>
<organism evidence="13">
    <name type="scientific">candidate division WOR-3 bacterium</name>
    <dbReference type="NCBI Taxonomy" id="2052148"/>
    <lineage>
        <taxon>Bacteria</taxon>
        <taxon>Bacteria division WOR-3</taxon>
    </lineage>
</organism>
<dbReference type="HAMAP" id="MF_02007">
    <property type="entry name" value="Tyr_tRNA_synth_type2"/>
    <property type="match status" value="1"/>
</dbReference>
<keyword evidence="6 11" id="KW-0694">RNA-binding</keyword>
<evidence type="ECO:0000313" key="13">
    <source>
        <dbReference type="EMBL" id="HGW92284.1"/>
    </source>
</evidence>
<dbReference type="PANTHER" id="PTHR11766">
    <property type="entry name" value="TYROSYL-TRNA SYNTHETASE"/>
    <property type="match status" value="1"/>
</dbReference>
<dbReference type="EMBL" id="DTHG01000088">
    <property type="protein sequence ID" value="HGW92284.1"/>
    <property type="molecule type" value="Genomic_DNA"/>
</dbReference>
<evidence type="ECO:0000256" key="10">
    <source>
        <dbReference type="HAMAP-Rule" id="MF_02007"/>
    </source>
</evidence>
<gene>
    <name evidence="10" type="primary">tyrS</name>
    <name evidence="13" type="ORF">ENV67_07080</name>
</gene>
<evidence type="ECO:0000256" key="11">
    <source>
        <dbReference type="PROSITE-ProRule" id="PRU00182"/>
    </source>
</evidence>
<keyword evidence="7 10" id="KW-0648">Protein biosynthesis</keyword>
<keyword evidence="2 10" id="KW-0963">Cytoplasm</keyword>
<dbReference type="InterPro" id="IPR002305">
    <property type="entry name" value="aa-tRNA-synth_Ic"/>
</dbReference>
<comment type="function">
    <text evidence="10">Catalyzes the attachment of tyrosine to tRNA(Tyr) in a two-step reaction: tyrosine is first activated by ATP to form Tyr-AMP and then transferred to the acceptor end of tRNA(Tyr).</text>
</comment>
<keyword evidence="5 10" id="KW-0067">ATP-binding</keyword>
<dbReference type="InterPro" id="IPR024108">
    <property type="entry name" value="Tyr-tRNA-ligase_bac_2"/>
</dbReference>
<dbReference type="InterPro" id="IPR002307">
    <property type="entry name" value="Tyr-tRNA-ligase"/>
</dbReference>
<evidence type="ECO:0000256" key="4">
    <source>
        <dbReference type="ARBA" id="ARBA00022741"/>
    </source>
</evidence>
<keyword evidence="3 10" id="KW-0436">Ligase</keyword>
<keyword evidence="4 10" id="KW-0547">Nucleotide-binding</keyword>
<name>A0A7C4YAJ8_UNCW3</name>
<proteinExistence type="inferred from homology"/>
<dbReference type="NCBIfam" id="TIGR00234">
    <property type="entry name" value="tyrS"/>
    <property type="match status" value="1"/>
</dbReference>
<dbReference type="Pfam" id="PF22421">
    <property type="entry name" value="SYY_C-terminal"/>
    <property type="match status" value="1"/>
</dbReference>
<comment type="caution">
    <text evidence="10">Lacks conserved residue(s) required for the propagation of feature annotation.</text>
</comment>
<dbReference type="EC" id="6.1.1.1" evidence="10"/>
<evidence type="ECO:0000256" key="3">
    <source>
        <dbReference type="ARBA" id="ARBA00022598"/>
    </source>
</evidence>
<dbReference type="GO" id="GO:0005524">
    <property type="term" value="F:ATP binding"/>
    <property type="evidence" value="ECO:0007669"/>
    <property type="project" value="UniProtKB-UniRule"/>
</dbReference>
<evidence type="ECO:0000256" key="6">
    <source>
        <dbReference type="ARBA" id="ARBA00022884"/>
    </source>
</evidence>
<evidence type="ECO:0000256" key="5">
    <source>
        <dbReference type="ARBA" id="ARBA00022840"/>
    </source>
</evidence>
<accession>A0A7C4YAJ8</accession>
<evidence type="ECO:0000256" key="8">
    <source>
        <dbReference type="ARBA" id="ARBA00023146"/>
    </source>
</evidence>
<dbReference type="PROSITE" id="PS50889">
    <property type="entry name" value="S4"/>
    <property type="match status" value="1"/>
</dbReference>
<dbReference type="GO" id="GO:0003723">
    <property type="term" value="F:RNA binding"/>
    <property type="evidence" value="ECO:0007669"/>
    <property type="project" value="UniProtKB-KW"/>
</dbReference>
<feature type="binding site" evidence="10">
    <location>
        <position position="227"/>
    </location>
    <ligand>
        <name>ATP</name>
        <dbReference type="ChEBI" id="CHEBI:30616"/>
    </ligand>
</feature>
<dbReference type="SUPFAM" id="SSF55174">
    <property type="entry name" value="Alpha-L RNA-binding motif"/>
    <property type="match status" value="1"/>
</dbReference>
<dbReference type="InterPro" id="IPR014729">
    <property type="entry name" value="Rossmann-like_a/b/a_fold"/>
</dbReference>
<dbReference type="Gene3D" id="3.40.50.620">
    <property type="entry name" value="HUPs"/>
    <property type="match status" value="1"/>
</dbReference>
<dbReference type="GO" id="GO:0004831">
    <property type="term" value="F:tyrosine-tRNA ligase activity"/>
    <property type="evidence" value="ECO:0007669"/>
    <property type="project" value="UniProtKB-UniRule"/>
</dbReference>
<feature type="domain" description="RNA-binding S4" evidence="12">
    <location>
        <begin position="333"/>
        <end position="394"/>
    </location>
</feature>
<comment type="subunit">
    <text evidence="1 10">Homodimer.</text>
</comment>
<evidence type="ECO:0000256" key="9">
    <source>
        <dbReference type="ARBA" id="ARBA00048248"/>
    </source>
</evidence>
<keyword evidence="8 10" id="KW-0030">Aminoacyl-tRNA synthetase</keyword>
<comment type="caution">
    <text evidence="13">The sequence shown here is derived from an EMBL/GenBank/DDBJ whole genome shotgun (WGS) entry which is preliminary data.</text>
</comment>
<evidence type="ECO:0000256" key="2">
    <source>
        <dbReference type="ARBA" id="ARBA00022490"/>
    </source>
</evidence>
<dbReference type="GO" id="GO:0005829">
    <property type="term" value="C:cytosol"/>
    <property type="evidence" value="ECO:0007669"/>
    <property type="project" value="TreeGrafter"/>
</dbReference>